<keyword evidence="3 6" id="KW-0564">Palmitate</keyword>
<dbReference type="GO" id="GO:0043165">
    <property type="term" value="P:Gram-negative-bacterium-type cell outer membrane assembly"/>
    <property type="evidence" value="ECO:0007669"/>
    <property type="project" value="UniProtKB-UniRule"/>
</dbReference>
<dbReference type="PROSITE" id="PS51257">
    <property type="entry name" value="PROKAR_LIPOPROTEIN"/>
    <property type="match status" value="1"/>
</dbReference>
<dbReference type="AlphaFoldDB" id="A0A3N7IU51"/>
<dbReference type="GO" id="GO:0009279">
    <property type="term" value="C:cell outer membrane"/>
    <property type="evidence" value="ECO:0007669"/>
    <property type="project" value="UniProtKB-SubCell"/>
</dbReference>
<evidence type="ECO:0000256" key="2">
    <source>
        <dbReference type="ARBA" id="ARBA00023136"/>
    </source>
</evidence>
<dbReference type="PROSITE" id="PS51318">
    <property type="entry name" value="TAT"/>
    <property type="match status" value="1"/>
</dbReference>
<comment type="subunit">
    <text evidence="6">Component of the lipopolysaccharide transport and assembly complex. Interacts with LptD.</text>
</comment>
<dbReference type="HAMAP" id="MF_01186">
    <property type="entry name" value="LPS_assembly_LptE"/>
    <property type="match status" value="1"/>
</dbReference>
<comment type="subcellular location">
    <subcellularLocation>
        <location evidence="6">Cell outer membrane</location>
        <topology evidence="6">Lipid-anchor</topology>
    </subcellularLocation>
</comment>
<dbReference type="Pfam" id="PF04390">
    <property type="entry name" value="LptE"/>
    <property type="match status" value="1"/>
</dbReference>
<comment type="function">
    <text evidence="6">Together with LptD, is involved in the assembly of lipopolysaccharide (LPS) at the surface of the outer membrane. Required for the proper assembly of LptD. Binds LPS and may serve as the LPS recognition site at the outer membrane.</text>
</comment>
<sequence length="165" mass="18104">MPSTRRHFLAAAGALALSGCGFELRRAPELHFRSIALSGFAPRSPLAEELRLNINASKTTLVVESLAQAQVVLESITDARERSVVASTAAGQVRELTLRTRFVFKLHTVSGRELIPSTELLLSRDLSYSESAALAKEQEEALLFRAMQSDIVSQVMRRLTAIQNP</sequence>
<dbReference type="GO" id="GO:0015920">
    <property type="term" value="P:lipopolysaccharide transport"/>
    <property type="evidence" value="ECO:0007669"/>
    <property type="project" value="TreeGrafter"/>
</dbReference>
<dbReference type="EMBL" id="QUSW01000007">
    <property type="protein sequence ID" value="RQP22362.1"/>
    <property type="molecule type" value="Genomic_DNA"/>
</dbReference>
<dbReference type="GO" id="GO:0001530">
    <property type="term" value="F:lipopolysaccharide binding"/>
    <property type="evidence" value="ECO:0007669"/>
    <property type="project" value="TreeGrafter"/>
</dbReference>
<keyword evidence="5 6" id="KW-0449">Lipoprotein</keyword>
<comment type="similarity">
    <text evidence="6">Belongs to the LptE lipoprotein family.</text>
</comment>
<reference evidence="7 8" key="1">
    <citation type="submission" date="2018-08" db="EMBL/GenBank/DDBJ databases">
        <authorList>
            <person name="Khan S.A."/>
            <person name="Jeon C.O."/>
            <person name="Chun B.H."/>
            <person name="Jeong S.E."/>
        </authorList>
    </citation>
    <scope>NUCLEOTIDE SEQUENCE [LARGE SCALE GENOMIC DNA]</scope>
    <source>
        <strain evidence="7 8">S-16</strain>
    </source>
</reference>
<keyword evidence="2 6" id="KW-0472">Membrane</keyword>
<protein>
    <recommendedName>
        <fullName evidence="6">LPS-assembly lipoprotein LptE</fullName>
    </recommendedName>
</protein>
<keyword evidence="1 6" id="KW-0732">Signal</keyword>
<dbReference type="InterPro" id="IPR006311">
    <property type="entry name" value="TAT_signal"/>
</dbReference>
<gene>
    <name evidence="6" type="primary">lptE</name>
    <name evidence="7" type="ORF">DZC73_22145</name>
</gene>
<dbReference type="Gene3D" id="3.30.160.150">
    <property type="entry name" value="Lipoprotein like domain"/>
    <property type="match status" value="1"/>
</dbReference>
<evidence type="ECO:0000256" key="1">
    <source>
        <dbReference type="ARBA" id="ARBA00022729"/>
    </source>
</evidence>
<accession>A0A3N7IU51</accession>
<evidence type="ECO:0000256" key="6">
    <source>
        <dbReference type="HAMAP-Rule" id="MF_01186"/>
    </source>
</evidence>
<evidence type="ECO:0000256" key="4">
    <source>
        <dbReference type="ARBA" id="ARBA00023237"/>
    </source>
</evidence>
<evidence type="ECO:0000256" key="5">
    <source>
        <dbReference type="ARBA" id="ARBA00023288"/>
    </source>
</evidence>
<dbReference type="OrthoDB" id="5298094at2"/>
<evidence type="ECO:0000256" key="3">
    <source>
        <dbReference type="ARBA" id="ARBA00023139"/>
    </source>
</evidence>
<dbReference type="RefSeq" id="WP_124542578.1">
    <property type="nucleotide sequence ID" value="NZ_QUSW01000007.1"/>
</dbReference>
<reference evidence="7 8" key="2">
    <citation type="submission" date="2018-12" db="EMBL/GenBank/DDBJ databases">
        <title>Rhizobacter gummiphilus sp. nov., a rubber-degrading bacterium isolated from the soil of a botanical garden in Japan.</title>
        <authorList>
            <person name="Shunsuke S.S."/>
        </authorList>
    </citation>
    <scope>NUCLEOTIDE SEQUENCE [LARGE SCALE GENOMIC DNA]</scope>
    <source>
        <strain evidence="7 8">S-16</strain>
    </source>
</reference>
<name>A0A3N7IU51_9BURK</name>
<proteinExistence type="inferred from homology"/>
<evidence type="ECO:0000313" key="7">
    <source>
        <dbReference type="EMBL" id="RQP22362.1"/>
    </source>
</evidence>
<dbReference type="InterPro" id="IPR007485">
    <property type="entry name" value="LPS_assembly_LptE"/>
</dbReference>
<keyword evidence="4 6" id="KW-0998">Cell outer membrane</keyword>
<keyword evidence="8" id="KW-1185">Reference proteome</keyword>
<organism evidence="7 8">
    <name type="scientific">Piscinibacter terrae</name>
    <dbReference type="NCBI Taxonomy" id="2496871"/>
    <lineage>
        <taxon>Bacteria</taxon>
        <taxon>Pseudomonadati</taxon>
        <taxon>Pseudomonadota</taxon>
        <taxon>Betaproteobacteria</taxon>
        <taxon>Burkholderiales</taxon>
        <taxon>Sphaerotilaceae</taxon>
        <taxon>Piscinibacter</taxon>
    </lineage>
</organism>
<evidence type="ECO:0000313" key="8">
    <source>
        <dbReference type="Proteomes" id="UP000267464"/>
    </source>
</evidence>
<dbReference type="PANTHER" id="PTHR38098">
    <property type="entry name" value="LPS-ASSEMBLY LIPOPROTEIN LPTE"/>
    <property type="match status" value="1"/>
</dbReference>
<dbReference type="GO" id="GO:1990351">
    <property type="term" value="C:transporter complex"/>
    <property type="evidence" value="ECO:0007669"/>
    <property type="project" value="TreeGrafter"/>
</dbReference>
<comment type="caution">
    <text evidence="7">The sequence shown here is derived from an EMBL/GenBank/DDBJ whole genome shotgun (WGS) entry which is preliminary data.</text>
</comment>
<dbReference type="Proteomes" id="UP000267464">
    <property type="component" value="Unassembled WGS sequence"/>
</dbReference>
<dbReference type="PANTHER" id="PTHR38098:SF1">
    <property type="entry name" value="LPS-ASSEMBLY LIPOPROTEIN LPTE"/>
    <property type="match status" value="1"/>
</dbReference>